<evidence type="ECO:0000256" key="1">
    <source>
        <dbReference type="SAM" id="MobiDB-lite"/>
    </source>
</evidence>
<evidence type="ECO:0000313" key="2">
    <source>
        <dbReference type="EMBL" id="MFC4159030.1"/>
    </source>
</evidence>
<feature type="region of interest" description="Disordered" evidence="1">
    <location>
        <begin position="141"/>
        <end position="160"/>
    </location>
</feature>
<reference evidence="3" key="1">
    <citation type="journal article" date="2019" name="Int. J. Syst. Evol. Microbiol.">
        <title>The Global Catalogue of Microorganisms (GCM) 10K type strain sequencing project: providing services to taxonomists for standard genome sequencing and annotation.</title>
        <authorList>
            <consortium name="The Broad Institute Genomics Platform"/>
            <consortium name="The Broad Institute Genome Sequencing Center for Infectious Disease"/>
            <person name="Wu L."/>
            <person name="Ma J."/>
        </authorList>
    </citation>
    <scope>NUCLEOTIDE SEQUENCE [LARGE SCALE GENOMIC DNA]</scope>
    <source>
        <strain evidence="3">LMG 29894</strain>
    </source>
</reference>
<dbReference type="Proteomes" id="UP001595791">
    <property type="component" value="Unassembled WGS sequence"/>
</dbReference>
<dbReference type="EMBL" id="JBHSBU010000001">
    <property type="protein sequence ID" value="MFC4159030.1"/>
    <property type="molecule type" value="Genomic_DNA"/>
</dbReference>
<comment type="caution">
    <text evidence="2">The sequence shown here is derived from an EMBL/GenBank/DDBJ whole genome shotgun (WGS) entry which is preliminary data.</text>
</comment>
<accession>A0ABV8MP62</accession>
<keyword evidence="3" id="KW-1185">Reference proteome</keyword>
<dbReference type="RefSeq" id="WP_378162337.1">
    <property type="nucleotide sequence ID" value="NZ_JBHSBU010000001.1"/>
</dbReference>
<gene>
    <name evidence="2" type="ORF">ACFOW7_06630</name>
</gene>
<organism evidence="2 3">
    <name type="scientific">Chitinimonas lacunae</name>
    <dbReference type="NCBI Taxonomy" id="1963018"/>
    <lineage>
        <taxon>Bacteria</taxon>
        <taxon>Pseudomonadati</taxon>
        <taxon>Pseudomonadota</taxon>
        <taxon>Betaproteobacteria</taxon>
        <taxon>Neisseriales</taxon>
        <taxon>Chitinibacteraceae</taxon>
        <taxon>Chitinimonas</taxon>
    </lineage>
</organism>
<evidence type="ECO:0000313" key="3">
    <source>
        <dbReference type="Proteomes" id="UP001595791"/>
    </source>
</evidence>
<proteinExistence type="predicted"/>
<name>A0ABV8MP62_9NEIS</name>
<sequence>MTHRAAPDQRSNKKMPWSALYCLWLGTAAAADLTVFYPVSHKDANYAKIEPRQWDIASSGLTVAEPLRFENADRVCRVSFLILAPLVQGRQRQGKVLNLPGYLAVRTSPGRWRIEPPPGTPAHTFRIALTAYAIANQIAEPNPGYTGPSHSRCLTPEASN</sequence>
<protein>
    <submittedName>
        <fullName evidence="2">Uncharacterized protein</fullName>
    </submittedName>
</protein>